<dbReference type="EMBL" id="FUWS01000003">
    <property type="protein sequence ID" value="SJZ76709.1"/>
    <property type="molecule type" value="Genomic_DNA"/>
</dbReference>
<dbReference type="RefSeq" id="WP_078760762.1">
    <property type="nucleotide sequence ID" value="NZ_FUWS01000003.1"/>
</dbReference>
<protein>
    <recommendedName>
        <fullName evidence="4">YcaO domain-containing protein</fullName>
    </recommendedName>
</protein>
<evidence type="ECO:0008006" key="4">
    <source>
        <dbReference type="Google" id="ProtNLM"/>
    </source>
</evidence>
<evidence type="ECO:0000313" key="3">
    <source>
        <dbReference type="Proteomes" id="UP000190637"/>
    </source>
</evidence>
<gene>
    <name evidence="2" type="ORF">SAMN02745673_01376</name>
</gene>
<evidence type="ECO:0000313" key="2">
    <source>
        <dbReference type="EMBL" id="SJZ76709.1"/>
    </source>
</evidence>
<evidence type="ECO:0000256" key="1">
    <source>
        <dbReference type="SAM" id="MobiDB-lite"/>
    </source>
</evidence>
<name>A0A1T4NBQ8_9ACTN</name>
<feature type="region of interest" description="Disordered" evidence="1">
    <location>
        <begin position="13"/>
        <end position="43"/>
    </location>
</feature>
<dbReference type="Proteomes" id="UP000190637">
    <property type="component" value="Unassembled WGS sequence"/>
</dbReference>
<sequence length="370" mass="39461">MYFHFEPTRTRETVFSGGRGGITGDGPPLTHVPSGSSCGDPTAETVESPLTGVFLAFARRLDGAVGHGTVAAALSADEALREARRRMRIIGRFPGRNPARGTAVPADAPDRHHRTLADGGITAWGALSGNRYTLEPRAVLGPAGRSRLPEEELLGAIDATEIDAVSPRQVETAVAEVMAIDVAMRWWRRPTPVLVPVHEEAEAALPEAARAEARAAGLSVSGYALRGFEFAMALVVLHHADRTSGTWGTAVGPGLDAALRGAVLRCVEKRAIPVSGSSFPLRARRLAGWHCTREYLEFLDHHCGDAPPRAFAPLEEARYWTSLAELRFGGEPLLVSPWDCPGLGSVRVVCPGAASSWDAVTGPDYVCPFP</sequence>
<accession>A0A1T4NBQ8</accession>
<proteinExistence type="predicted"/>
<organism evidence="2 3">
    <name type="scientific">Marinactinospora thermotolerans DSM 45154</name>
    <dbReference type="NCBI Taxonomy" id="1122192"/>
    <lineage>
        <taxon>Bacteria</taxon>
        <taxon>Bacillati</taxon>
        <taxon>Actinomycetota</taxon>
        <taxon>Actinomycetes</taxon>
        <taxon>Streptosporangiales</taxon>
        <taxon>Nocardiopsidaceae</taxon>
        <taxon>Marinactinospora</taxon>
    </lineage>
</organism>
<keyword evidence="3" id="KW-1185">Reference proteome</keyword>
<dbReference type="AlphaFoldDB" id="A0A1T4NBQ8"/>
<reference evidence="2 3" key="1">
    <citation type="submission" date="2017-02" db="EMBL/GenBank/DDBJ databases">
        <authorList>
            <person name="Peterson S.W."/>
        </authorList>
    </citation>
    <scope>NUCLEOTIDE SEQUENCE [LARGE SCALE GENOMIC DNA]</scope>
    <source>
        <strain evidence="2 3">DSM 45154</strain>
    </source>
</reference>